<dbReference type="AlphaFoldDB" id="R6IKL2"/>
<protein>
    <recommendedName>
        <fullName evidence="2">Rho termination factor N-terminal domain-containing protein</fullName>
    </recommendedName>
</protein>
<dbReference type="EMBL" id="CBDS010000066">
    <property type="protein sequence ID" value="CDB45926.1"/>
    <property type="molecule type" value="Genomic_DNA"/>
</dbReference>
<evidence type="ECO:0000313" key="1">
    <source>
        <dbReference type="EMBL" id="CDB45926.1"/>
    </source>
</evidence>
<name>R6IKL2_9FIRM</name>
<dbReference type="RefSeq" id="WP_021717901.1">
    <property type="nucleotide sequence ID" value="NZ_CAUDTB010000003.1"/>
</dbReference>
<proteinExistence type="predicted"/>
<dbReference type="STRING" id="1262914.BN533_00999"/>
<gene>
    <name evidence="1" type="ORF">BN533_00999</name>
</gene>
<accession>R6IKL2</accession>
<reference evidence="1" key="1">
    <citation type="submission" date="2012-11" db="EMBL/GenBank/DDBJ databases">
        <title>Dependencies among metagenomic species, viruses, plasmids and units of genetic variation.</title>
        <authorList>
            <person name="Nielsen H.B."/>
            <person name="Almeida M."/>
            <person name="Juncker A.S."/>
            <person name="Rasmussen S."/>
            <person name="Li J."/>
            <person name="Sunagawa S."/>
            <person name="Plichta D."/>
            <person name="Gautier L."/>
            <person name="Le Chatelier E."/>
            <person name="Peletier E."/>
            <person name="Bonde I."/>
            <person name="Nielsen T."/>
            <person name="Manichanh C."/>
            <person name="Arumugam M."/>
            <person name="Batto J."/>
            <person name="Santos M.B.Q.D."/>
            <person name="Blom N."/>
            <person name="Borruel N."/>
            <person name="Burgdorf K.S."/>
            <person name="Boumezbeur F."/>
            <person name="Casellas F."/>
            <person name="Dore J."/>
            <person name="Guarner F."/>
            <person name="Hansen T."/>
            <person name="Hildebrand F."/>
            <person name="Kaas R.S."/>
            <person name="Kennedy S."/>
            <person name="Kristiansen K."/>
            <person name="Kultima J.R."/>
            <person name="Leonard P."/>
            <person name="Levenez F."/>
            <person name="Lund O."/>
            <person name="Moumen B."/>
            <person name="Le Paslier D."/>
            <person name="Pons N."/>
            <person name="Pedersen O."/>
            <person name="Prifti E."/>
            <person name="Qin J."/>
            <person name="Raes J."/>
            <person name="Tap J."/>
            <person name="Tims S."/>
            <person name="Ussery D.W."/>
            <person name="Yamada T."/>
            <person name="MetaHit consortium"/>
            <person name="Renault P."/>
            <person name="Sicheritz-Ponten T."/>
            <person name="Bork P."/>
            <person name="Wang J."/>
            <person name="Brunak S."/>
            <person name="Ehrlich S.D."/>
        </authorList>
    </citation>
    <scope>NUCLEOTIDE SEQUENCE [LARGE SCALE GENOMIC DNA]</scope>
</reference>
<evidence type="ECO:0008006" key="2">
    <source>
        <dbReference type="Google" id="ProtNLM"/>
    </source>
</evidence>
<comment type="caution">
    <text evidence="1">The sequence shown here is derived from an EMBL/GenBank/DDBJ whole genome shotgun (WGS) entry which is preliminary data.</text>
</comment>
<sequence length="118" mass="12842">MQQVLIKKFSLRRNGVVYKAGTIIELPDSEADALVKEAPKEFEKVAVTVISDADAGSDNSEEKALKDYSNEELKAMCKAREIEIPKNVNKAKLVELLEAVNNAEEGALPPVNTAATVK</sequence>
<organism evidence="1">
    <name type="scientific">Phascolarctobacterium faecium</name>
    <dbReference type="NCBI Taxonomy" id="33025"/>
    <lineage>
        <taxon>Bacteria</taxon>
        <taxon>Bacillati</taxon>
        <taxon>Bacillota</taxon>
        <taxon>Negativicutes</taxon>
        <taxon>Acidaminococcales</taxon>
        <taxon>Acidaminococcaceae</taxon>
        <taxon>Phascolarctobacterium</taxon>
    </lineage>
</organism>
<dbReference type="HOGENOM" id="CLU_2070884_0_0_9"/>